<feature type="chain" id="PRO_5007871455" evidence="1">
    <location>
        <begin position="28"/>
        <end position="109"/>
    </location>
</feature>
<proteinExistence type="predicted"/>
<reference evidence="2 3" key="1">
    <citation type="journal article" date="2016" name="Mol. Biol. Evol.">
        <title>Comparative Genomics of Early-Diverging Mushroom-Forming Fungi Provides Insights into the Origins of Lignocellulose Decay Capabilities.</title>
        <authorList>
            <person name="Nagy L.G."/>
            <person name="Riley R."/>
            <person name="Tritt A."/>
            <person name="Adam C."/>
            <person name="Daum C."/>
            <person name="Floudas D."/>
            <person name="Sun H."/>
            <person name="Yadav J.S."/>
            <person name="Pangilinan J."/>
            <person name="Larsson K.H."/>
            <person name="Matsuura K."/>
            <person name="Barry K."/>
            <person name="Labutti K."/>
            <person name="Kuo R."/>
            <person name="Ohm R.A."/>
            <person name="Bhattacharya S.S."/>
            <person name="Shirouzu T."/>
            <person name="Yoshinaga Y."/>
            <person name="Martin F.M."/>
            <person name="Grigoriev I.V."/>
            <person name="Hibbett D.S."/>
        </authorList>
    </citation>
    <scope>NUCLEOTIDE SEQUENCE [LARGE SCALE GENOMIC DNA]</scope>
    <source>
        <strain evidence="2 3">HHB10207 ss-3</strain>
    </source>
</reference>
<keyword evidence="3" id="KW-1185">Reference proteome</keyword>
<dbReference type="Proteomes" id="UP000076798">
    <property type="component" value="Unassembled WGS sequence"/>
</dbReference>
<feature type="signal peptide" evidence="1">
    <location>
        <begin position="1"/>
        <end position="27"/>
    </location>
</feature>
<evidence type="ECO:0000313" key="2">
    <source>
        <dbReference type="EMBL" id="KZT37034.1"/>
    </source>
</evidence>
<dbReference type="AlphaFoldDB" id="A0A166C3E8"/>
<gene>
    <name evidence="2" type="ORF">SISSUDRAFT_1049055</name>
</gene>
<evidence type="ECO:0000313" key="3">
    <source>
        <dbReference type="Proteomes" id="UP000076798"/>
    </source>
</evidence>
<dbReference type="EMBL" id="KV428093">
    <property type="protein sequence ID" value="KZT37034.1"/>
    <property type="molecule type" value="Genomic_DNA"/>
</dbReference>
<evidence type="ECO:0000256" key="1">
    <source>
        <dbReference type="SAM" id="SignalP"/>
    </source>
</evidence>
<sequence>MRRQASLPRFINRIVFLITGIQPSVQAEVQYAALRMASIGQTAVRCFTYRRQKGIVKVQVQDQQLGNFNNAIEYFRYICTPRAVILFRKRGANHRAHSNAFRDISATRF</sequence>
<organism evidence="2 3">
    <name type="scientific">Sistotremastrum suecicum HHB10207 ss-3</name>
    <dbReference type="NCBI Taxonomy" id="1314776"/>
    <lineage>
        <taxon>Eukaryota</taxon>
        <taxon>Fungi</taxon>
        <taxon>Dikarya</taxon>
        <taxon>Basidiomycota</taxon>
        <taxon>Agaricomycotina</taxon>
        <taxon>Agaricomycetes</taxon>
        <taxon>Sistotremastrales</taxon>
        <taxon>Sistotremastraceae</taxon>
        <taxon>Sistotremastrum</taxon>
    </lineage>
</organism>
<accession>A0A166C3E8</accession>
<name>A0A166C3E8_9AGAM</name>
<keyword evidence="1" id="KW-0732">Signal</keyword>
<protein>
    <submittedName>
        <fullName evidence="2">Uncharacterized protein</fullName>
    </submittedName>
</protein>